<sequence>MKALTASMDKIVKTLQEGHAQLSKASEEIGKILNQVFEEQHHSNRDRDFLHQDLKELLNVYQSLKPQPQGHILNDSYHQEDIKPEALFVKKARSSSQYQDGENMYYSEKEALQQLPEASRWPKFSGTGEYDPINLIDFIDELFIDAPRIPDYWITT</sequence>
<protein>
    <submittedName>
        <fullName evidence="1">Uncharacterized protein</fullName>
    </submittedName>
</protein>
<dbReference type="AlphaFoldDB" id="A0A9Q3C865"/>
<organism evidence="1 2">
    <name type="scientific">Austropuccinia psidii MF-1</name>
    <dbReference type="NCBI Taxonomy" id="1389203"/>
    <lineage>
        <taxon>Eukaryota</taxon>
        <taxon>Fungi</taxon>
        <taxon>Dikarya</taxon>
        <taxon>Basidiomycota</taxon>
        <taxon>Pucciniomycotina</taxon>
        <taxon>Pucciniomycetes</taxon>
        <taxon>Pucciniales</taxon>
        <taxon>Sphaerophragmiaceae</taxon>
        <taxon>Austropuccinia</taxon>
    </lineage>
</organism>
<dbReference type="EMBL" id="AVOT02005027">
    <property type="protein sequence ID" value="MBW0478022.1"/>
    <property type="molecule type" value="Genomic_DNA"/>
</dbReference>
<name>A0A9Q3C865_9BASI</name>
<reference evidence="1" key="1">
    <citation type="submission" date="2021-03" db="EMBL/GenBank/DDBJ databases">
        <title>Draft genome sequence of rust myrtle Austropuccinia psidii MF-1, a brazilian biotype.</title>
        <authorList>
            <person name="Quecine M.C."/>
            <person name="Pachon D.M.R."/>
            <person name="Bonatelli M.L."/>
            <person name="Correr F.H."/>
            <person name="Franceschini L.M."/>
            <person name="Leite T.F."/>
            <person name="Margarido G.R.A."/>
            <person name="Almeida C.A."/>
            <person name="Ferrarezi J.A."/>
            <person name="Labate C.A."/>
        </authorList>
    </citation>
    <scope>NUCLEOTIDE SEQUENCE</scope>
    <source>
        <strain evidence="1">MF-1</strain>
    </source>
</reference>
<comment type="caution">
    <text evidence="1">The sequence shown here is derived from an EMBL/GenBank/DDBJ whole genome shotgun (WGS) entry which is preliminary data.</text>
</comment>
<evidence type="ECO:0000313" key="1">
    <source>
        <dbReference type="EMBL" id="MBW0478022.1"/>
    </source>
</evidence>
<keyword evidence="2" id="KW-1185">Reference proteome</keyword>
<accession>A0A9Q3C865</accession>
<dbReference type="Proteomes" id="UP000765509">
    <property type="component" value="Unassembled WGS sequence"/>
</dbReference>
<evidence type="ECO:0000313" key="2">
    <source>
        <dbReference type="Proteomes" id="UP000765509"/>
    </source>
</evidence>
<proteinExistence type="predicted"/>
<gene>
    <name evidence="1" type="ORF">O181_017737</name>
</gene>